<dbReference type="AlphaFoldDB" id="A0A178I5D0"/>
<dbReference type="Proteomes" id="UP000078389">
    <property type="component" value="Unassembled WGS sequence"/>
</dbReference>
<dbReference type="EMBL" id="LVVY01000063">
    <property type="protein sequence ID" value="OAM79358.1"/>
    <property type="molecule type" value="Genomic_DNA"/>
</dbReference>
<comment type="caution">
    <text evidence="3">The sequence shown here is derived from an EMBL/GenBank/DDBJ whole genome shotgun (WGS) entry which is preliminary data.</text>
</comment>
<name>A0A178I5D0_9HYPH</name>
<sequence>MKLATLRNARPDGQLVVVSADLARYVSAGRIASHLQAALDDWDQAAPALAALSAQLDAGEIAGQFFDPALAHAPLPRAYQWIDGSGYMSHLERVRSLKGSKDEELQSVRPLIYQGGSDSLSAPMDPIVIPSDDLALDFEAEAGVIIGPVPMRASREQAQAAIRLVTILNDVSLRKLVVDDLQNGFGFFHAKPSTSFAPIVITPDSLGDAWRDNRLHLPVRVEVNGTIYGQPNAGIGMHFDFADLIVEAARTRPLAAGTIIGGGTVSNPHDETLPIKRDGIGFACIAEARTAEKAKYGRARTPFLKPGDRIRVGAIGPAGQSLFGDIDQAVELLASD</sequence>
<reference evidence="3 4" key="1">
    <citation type="submission" date="2016-03" db="EMBL/GenBank/DDBJ databases">
        <title>Genome sequencing of Devosia sp. S37.</title>
        <authorList>
            <person name="Mohd Nor M."/>
        </authorList>
    </citation>
    <scope>NUCLEOTIDE SEQUENCE [LARGE SCALE GENOMIC DNA]</scope>
    <source>
        <strain evidence="3 4">S37</strain>
    </source>
</reference>
<evidence type="ECO:0008006" key="5">
    <source>
        <dbReference type="Google" id="ProtNLM"/>
    </source>
</evidence>
<gene>
    <name evidence="3" type="ORF">A3840_03355</name>
</gene>
<dbReference type="RefSeq" id="WP_067451991.1">
    <property type="nucleotide sequence ID" value="NZ_LVVY01000063.1"/>
</dbReference>
<dbReference type="GO" id="GO:0003824">
    <property type="term" value="F:catalytic activity"/>
    <property type="evidence" value="ECO:0007669"/>
    <property type="project" value="InterPro"/>
</dbReference>
<dbReference type="Pfam" id="PF18288">
    <property type="entry name" value="FAA_hydro_N_2"/>
    <property type="match status" value="1"/>
</dbReference>
<accession>A0A178I5D0</accession>
<dbReference type="InterPro" id="IPR036663">
    <property type="entry name" value="Fumarylacetoacetase_C_sf"/>
</dbReference>
<keyword evidence="4" id="KW-1185">Reference proteome</keyword>
<dbReference type="InterPro" id="IPR011234">
    <property type="entry name" value="Fumarylacetoacetase-like_C"/>
</dbReference>
<proteinExistence type="predicted"/>
<organism evidence="3 4">
    <name type="scientific">Devosia elaeis</name>
    <dbReference type="NCBI Taxonomy" id="1770058"/>
    <lineage>
        <taxon>Bacteria</taxon>
        <taxon>Pseudomonadati</taxon>
        <taxon>Pseudomonadota</taxon>
        <taxon>Alphaproteobacteria</taxon>
        <taxon>Hyphomicrobiales</taxon>
        <taxon>Devosiaceae</taxon>
        <taxon>Devosia</taxon>
    </lineage>
</organism>
<dbReference type="STRING" id="1770058.A3840_03355"/>
<dbReference type="InterPro" id="IPR041072">
    <property type="entry name" value="FAA_hydro_N"/>
</dbReference>
<dbReference type="SUPFAM" id="SSF56529">
    <property type="entry name" value="FAH"/>
    <property type="match status" value="1"/>
</dbReference>
<evidence type="ECO:0000259" key="1">
    <source>
        <dbReference type="Pfam" id="PF01557"/>
    </source>
</evidence>
<evidence type="ECO:0000313" key="4">
    <source>
        <dbReference type="Proteomes" id="UP000078389"/>
    </source>
</evidence>
<feature type="domain" description="Fumarylacetoacetase N-terminal" evidence="2">
    <location>
        <begin position="1"/>
        <end position="77"/>
    </location>
</feature>
<evidence type="ECO:0000313" key="3">
    <source>
        <dbReference type="EMBL" id="OAM79358.1"/>
    </source>
</evidence>
<feature type="domain" description="Fumarylacetoacetase-like C-terminal" evidence="1">
    <location>
        <begin position="81"/>
        <end position="316"/>
    </location>
</feature>
<dbReference type="Gene3D" id="3.90.850.10">
    <property type="entry name" value="Fumarylacetoacetase-like, C-terminal domain"/>
    <property type="match status" value="1"/>
</dbReference>
<protein>
    <recommendedName>
        <fullName evidence="5">2-keto-4-pentenoate hydratase</fullName>
    </recommendedName>
</protein>
<dbReference type="PANTHER" id="PTHR43211:SF1">
    <property type="entry name" value="BLL6422 PROTEIN"/>
    <property type="match status" value="1"/>
</dbReference>
<dbReference type="Pfam" id="PF01557">
    <property type="entry name" value="FAA_hydrolase"/>
    <property type="match status" value="1"/>
</dbReference>
<dbReference type="PANTHER" id="PTHR43211">
    <property type="entry name" value="FUMARYLACETOACETATE HYDROLASE"/>
    <property type="match status" value="1"/>
</dbReference>
<evidence type="ECO:0000259" key="2">
    <source>
        <dbReference type="Pfam" id="PF18288"/>
    </source>
</evidence>
<dbReference type="OrthoDB" id="9775905at2"/>